<dbReference type="PANTHER" id="PTHR12566">
    <property type="entry name" value="CYTOPLASMIC POLYADENYLATION ELEMENT BINDING PROTEIN CPEB"/>
    <property type="match status" value="1"/>
</dbReference>
<dbReference type="Pfam" id="PF16366">
    <property type="entry name" value="CEBP_ZZ"/>
    <property type="match status" value="1"/>
</dbReference>
<dbReference type="Gene3D" id="4.10.640.40">
    <property type="entry name" value="Cytoplasmic polyadenylation element-binding protein, ZZ domain"/>
    <property type="match status" value="1"/>
</dbReference>
<dbReference type="AlphaFoldDB" id="A0AAV2TG63"/>
<evidence type="ECO:0000259" key="4">
    <source>
        <dbReference type="PROSITE" id="PS50102"/>
    </source>
</evidence>
<keyword evidence="1 2" id="KW-0694">RNA-binding</keyword>
<protein>
    <recommendedName>
        <fullName evidence="4">RRM domain-containing protein</fullName>
    </recommendedName>
</protein>
<dbReference type="GO" id="GO:0005634">
    <property type="term" value="C:nucleus"/>
    <property type="evidence" value="ECO:0007669"/>
    <property type="project" value="TreeGrafter"/>
</dbReference>
<comment type="caution">
    <text evidence="5">The sequence shown here is derived from an EMBL/GenBank/DDBJ whole genome shotgun (WGS) entry which is preliminary data.</text>
</comment>
<proteinExistence type="predicted"/>
<evidence type="ECO:0000256" key="1">
    <source>
        <dbReference type="ARBA" id="ARBA00022884"/>
    </source>
</evidence>
<dbReference type="InterPro" id="IPR038446">
    <property type="entry name" value="CEBP_ZZ_sf"/>
</dbReference>
<feature type="region of interest" description="Disordered" evidence="3">
    <location>
        <begin position="374"/>
        <end position="457"/>
    </location>
</feature>
<dbReference type="CDD" id="cd12725">
    <property type="entry name" value="RRM2_CPEB1"/>
    <property type="match status" value="1"/>
</dbReference>
<dbReference type="CDD" id="cd19757">
    <property type="entry name" value="Bbox1"/>
    <property type="match status" value="1"/>
</dbReference>
<dbReference type="PROSITE" id="PS50102">
    <property type="entry name" value="RRM"/>
    <property type="match status" value="1"/>
</dbReference>
<feature type="compositionally biased region" description="Polar residues" evidence="3">
    <location>
        <begin position="401"/>
        <end position="457"/>
    </location>
</feature>
<dbReference type="InterPro" id="IPR012677">
    <property type="entry name" value="Nucleotide-bd_a/b_plait_sf"/>
</dbReference>
<dbReference type="SUPFAM" id="SSF54928">
    <property type="entry name" value="RNA-binding domain, RBD"/>
    <property type="match status" value="1"/>
</dbReference>
<feature type="region of interest" description="Disordered" evidence="3">
    <location>
        <begin position="592"/>
        <end position="611"/>
    </location>
</feature>
<dbReference type="InterPro" id="IPR035979">
    <property type="entry name" value="RBD_domain_sf"/>
</dbReference>
<gene>
    <name evidence="5" type="ORF">CDAUBV1_LOCUS9984</name>
</gene>
<dbReference type="InterPro" id="IPR034819">
    <property type="entry name" value="CPEB"/>
</dbReference>
<dbReference type="Pfam" id="PF16367">
    <property type="entry name" value="RRM_7"/>
    <property type="match status" value="1"/>
</dbReference>
<accession>A0AAV2TG63</accession>
<evidence type="ECO:0000313" key="6">
    <source>
        <dbReference type="Proteomes" id="UP001497525"/>
    </source>
</evidence>
<reference evidence="5" key="1">
    <citation type="submission" date="2024-06" db="EMBL/GenBank/DDBJ databases">
        <authorList>
            <person name="Liu X."/>
            <person name="Lenzi L."/>
            <person name="Haldenby T S."/>
            <person name="Uol C."/>
        </authorList>
    </citation>
    <scope>NUCLEOTIDE SEQUENCE</scope>
</reference>
<feature type="domain" description="RRM" evidence="4">
    <location>
        <begin position="672"/>
        <end position="765"/>
    </location>
</feature>
<dbReference type="GO" id="GO:0043005">
    <property type="term" value="C:neuron projection"/>
    <property type="evidence" value="ECO:0007669"/>
    <property type="project" value="TreeGrafter"/>
</dbReference>
<evidence type="ECO:0000256" key="2">
    <source>
        <dbReference type="PROSITE-ProRule" id="PRU00176"/>
    </source>
</evidence>
<evidence type="ECO:0000313" key="5">
    <source>
        <dbReference type="EMBL" id="CAL5135876.1"/>
    </source>
</evidence>
<sequence>MDSNSPWVTPRSQYQVLSIGHVADYSGSNNGEKLSPAPSKVDVIPNEASQTKVGASNCSLFSGHKTSSTLSNFSSPSTIGPCPAGMGRPCLAGTQTAQHHMAIQNSPSTETSGSGVVNNLTRDSSGFGSLLSERCINSNPPEYSKNTERSACRYQWAGHRLNSLESDTSDLALDLDDAAQPQSPIRRSEYHPLGASAKMADLPKAPSQPPSGIMEEDNLYDTEAPYDEFNIPVSTTASGRESRMLEENLASVARYVEELTGCSTGTPTGGIKQAKADGDKYPNNQGRQESLIGTNNSASVHQQEQIELQRQQQKLNQLSQLQQINQYLSTLTALRSEKPNEKIDLLNIQTQDILLHLLTSQLPELLNCPTTVPLASKPDRSTWSGSNTTGIAAKPLFSPDQRLSVSQQQRQESTNQIRNEGIKSFSSSSTLSAVNNVSSTDTQPKNTHNSDTGFAGQANRNDVLQSALASLNPTILNLLSQLGNLGASEARTPPSPIQPTSSNISTAALLASLFGMNSTHSTNSGIRPSNENPHSSEAARSNVNTTTLANILANLQSTPNQTSLSRSGQNRGQDRELTARLSSGKITEEISNSISTANSSQDSVPSPNNLSEELTRLASPYRHLLAVIENDIERAVSVYRNSASAVAQKSEAAYHWSGKLPVRVYRSMTFSRKVFLGGVPWDSTSEDLIMAFSRFGNVTISWPQKESCFHGMYSRNVSPKGYCYLIFEHEASVADLIAACVRDPATGGDYYKISSSKFKSKDVQVIPWVISDSQYTKSGPYRPDAKKTVFIGALHGMITAEALVTIMNDLFGNVVFAALDTDKYKYPIGSGRVVFSSYKSFVRAVTANFVDVRTPKFIKTIQIDPYLEDSFCQSCYSNPGIYFCRAFECFRYFCPACWKLWHSTTETLLNHKPLRRSLKPVADRQWPNAMKF</sequence>
<dbReference type="GO" id="GO:0003730">
    <property type="term" value="F:mRNA 3'-UTR binding"/>
    <property type="evidence" value="ECO:0007669"/>
    <property type="project" value="InterPro"/>
</dbReference>
<dbReference type="GO" id="GO:0045202">
    <property type="term" value="C:synapse"/>
    <property type="evidence" value="ECO:0007669"/>
    <property type="project" value="TreeGrafter"/>
</dbReference>
<dbReference type="Proteomes" id="UP001497525">
    <property type="component" value="Unassembled WGS sequence"/>
</dbReference>
<dbReference type="GO" id="GO:0008135">
    <property type="term" value="F:translation factor activity, RNA binding"/>
    <property type="evidence" value="ECO:0007669"/>
    <property type="project" value="TreeGrafter"/>
</dbReference>
<evidence type="ECO:0000256" key="3">
    <source>
        <dbReference type="SAM" id="MobiDB-lite"/>
    </source>
</evidence>
<feature type="compositionally biased region" description="Polar residues" evidence="3">
    <location>
        <begin position="381"/>
        <end position="390"/>
    </location>
</feature>
<dbReference type="GO" id="GO:0005737">
    <property type="term" value="C:cytoplasm"/>
    <property type="evidence" value="ECO:0007669"/>
    <property type="project" value="TreeGrafter"/>
</dbReference>
<organism evidence="5 6">
    <name type="scientific">Calicophoron daubneyi</name>
    <name type="common">Rumen fluke</name>
    <name type="synonym">Paramphistomum daubneyi</name>
    <dbReference type="NCBI Taxonomy" id="300641"/>
    <lineage>
        <taxon>Eukaryota</taxon>
        <taxon>Metazoa</taxon>
        <taxon>Spiralia</taxon>
        <taxon>Lophotrochozoa</taxon>
        <taxon>Platyhelminthes</taxon>
        <taxon>Trematoda</taxon>
        <taxon>Digenea</taxon>
        <taxon>Plagiorchiida</taxon>
        <taxon>Pronocephalata</taxon>
        <taxon>Paramphistomoidea</taxon>
        <taxon>Paramphistomidae</taxon>
        <taxon>Calicophoron</taxon>
    </lineage>
</organism>
<dbReference type="PANTHER" id="PTHR12566:SF9">
    <property type="entry name" value="CYTOPLASMIC POLYADENYLATION ELEMENT-BINDING PROTEIN 1"/>
    <property type="match status" value="1"/>
</dbReference>
<feature type="region of interest" description="Disordered" evidence="3">
    <location>
        <begin position="519"/>
        <end position="539"/>
    </location>
</feature>
<feature type="region of interest" description="Disordered" evidence="3">
    <location>
        <begin position="556"/>
        <end position="585"/>
    </location>
</feature>
<dbReference type="GO" id="GO:0043022">
    <property type="term" value="F:ribosome binding"/>
    <property type="evidence" value="ECO:0007669"/>
    <property type="project" value="TreeGrafter"/>
</dbReference>
<dbReference type="Gene3D" id="3.30.70.330">
    <property type="match status" value="2"/>
</dbReference>
<feature type="compositionally biased region" description="Polar residues" evidence="3">
    <location>
        <begin position="556"/>
        <end position="571"/>
    </location>
</feature>
<dbReference type="InterPro" id="IPR032296">
    <property type="entry name" value="CEBP_ZZ"/>
</dbReference>
<name>A0AAV2TG63_CALDB</name>
<dbReference type="GO" id="GO:2000766">
    <property type="term" value="P:negative regulation of cytoplasmic translation"/>
    <property type="evidence" value="ECO:0007669"/>
    <property type="project" value="TreeGrafter"/>
</dbReference>
<dbReference type="GO" id="GO:0000900">
    <property type="term" value="F:mRNA regulatory element binding translation repressor activity"/>
    <property type="evidence" value="ECO:0007669"/>
    <property type="project" value="TreeGrafter"/>
</dbReference>
<dbReference type="EMBL" id="CAXLJL010000268">
    <property type="protein sequence ID" value="CAL5135876.1"/>
    <property type="molecule type" value="Genomic_DNA"/>
</dbReference>
<dbReference type="InterPro" id="IPR000504">
    <property type="entry name" value="RRM_dom"/>
</dbReference>